<dbReference type="OMA" id="HAGHRIY"/>
<keyword evidence="2" id="KW-1185">Reference proteome</keyword>
<evidence type="ECO:0000313" key="2">
    <source>
        <dbReference type="Proteomes" id="UP000825935"/>
    </source>
</evidence>
<comment type="caution">
    <text evidence="1">The sequence shown here is derived from an EMBL/GenBank/DDBJ whole genome shotgun (WGS) entry which is preliminary data.</text>
</comment>
<name>A0A8T2TND8_CERRI</name>
<dbReference type="AlphaFoldDB" id="A0A8T2TND8"/>
<organism evidence="1 2">
    <name type="scientific">Ceratopteris richardii</name>
    <name type="common">Triangle waterfern</name>
    <dbReference type="NCBI Taxonomy" id="49495"/>
    <lineage>
        <taxon>Eukaryota</taxon>
        <taxon>Viridiplantae</taxon>
        <taxon>Streptophyta</taxon>
        <taxon>Embryophyta</taxon>
        <taxon>Tracheophyta</taxon>
        <taxon>Polypodiopsida</taxon>
        <taxon>Polypodiidae</taxon>
        <taxon>Polypodiales</taxon>
        <taxon>Pteridineae</taxon>
        <taxon>Pteridaceae</taxon>
        <taxon>Parkerioideae</taxon>
        <taxon>Ceratopteris</taxon>
    </lineage>
</organism>
<evidence type="ECO:0000313" key="1">
    <source>
        <dbReference type="EMBL" id="KAH7422904.1"/>
    </source>
</evidence>
<protein>
    <submittedName>
        <fullName evidence="1">Uncharacterized protein</fullName>
    </submittedName>
</protein>
<dbReference type="Proteomes" id="UP000825935">
    <property type="component" value="Chromosome 12"/>
</dbReference>
<proteinExistence type="predicted"/>
<sequence>MVNHVYLKPKSDTVSSANCDHSYPQYMDDMCVCRTCRCGLHNCPNFPGWPPVQVLKTPVPFGRPWKMDEVSTFTADFTTKPIYPPLPPRTPPRRWASDVETIHHDHFRKPIHPPPYPPIPFIHPKCGGYKDAHSTYQASYKKPSPCPVSLKRSPTRVKGGHICYL</sequence>
<accession>A0A8T2TND8</accession>
<dbReference type="EMBL" id="CM035417">
    <property type="protein sequence ID" value="KAH7422904.1"/>
    <property type="molecule type" value="Genomic_DNA"/>
</dbReference>
<gene>
    <name evidence="1" type="ORF">KP509_12G031200</name>
</gene>
<reference evidence="1" key="1">
    <citation type="submission" date="2021-08" db="EMBL/GenBank/DDBJ databases">
        <title>WGS assembly of Ceratopteris richardii.</title>
        <authorList>
            <person name="Marchant D.B."/>
            <person name="Chen G."/>
            <person name="Jenkins J."/>
            <person name="Shu S."/>
            <person name="Leebens-Mack J."/>
            <person name="Grimwood J."/>
            <person name="Schmutz J."/>
            <person name="Soltis P."/>
            <person name="Soltis D."/>
            <person name="Chen Z.-H."/>
        </authorList>
    </citation>
    <scope>NUCLEOTIDE SEQUENCE</scope>
    <source>
        <strain evidence="1">Whitten #5841</strain>
        <tissue evidence="1">Leaf</tissue>
    </source>
</reference>